<accession>A0ACC5Q3S2</accession>
<dbReference type="Proteomes" id="UP000597867">
    <property type="component" value="Unassembled WGS sequence"/>
</dbReference>
<proteinExistence type="predicted"/>
<dbReference type="EMBL" id="JADEWF010000032">
    <property type="protein sequence ID" value="MBE9219302.1"/>
    <property type="molecule type" value="Genomic_DNA"/>
</dbReference>
<evidence type="ECO:0000313" key="2">
    <source>
        <dbReference type="Proteomes" id="UP000597867"/>
    </source>
</evidence>
<sequence length="81" mass="9048">MTGSSGRQRTPADCFHQYLIAVPSQQVALKFGDLVEPLMVMISANSEQSQNLINLRDTLLPKLMSGEIRVKEAEKIMEKLT</sequence>
<protein>
    <submittedName>
        <fullName evidence="1">Uncharacterized protein</fullName>
    </submittedName>
</protein>
<comment type="caution">
    <text evidence="1">The sequence shown here is derived from an EMBL/GenBank/DDBJ whole genome shotgun (WGS) entry which is preliminary data.</text>
</comment>
<name>A0ACC5Q3S2_DOLFA</name>
<keyword evidence="2" id="KW-1185">Reference proteome</keyword>
<organism evidence="1 2">
    <name type="scientific">Dolichospermum flos-aquae LEGE 04289</name>
    <dbReference type="NCBI Taxonomy" id="1828708"/>
    <lineage>
        <taxon>Bacteria</taxon>
        <taxon>Bacillati</taxon>
        <taxon>Cyanobacteriota</taxon>
        <taxon>Cyanophyceae</taxon>
        <taxon>Nostocales</taxon>
        <taxon>Aphanizomenonaceae</taxon>
        <taxon>Dolichospermum</taxon>
    </lineage>
</organism>
<gene>
    <name evidence="1" type="ORF">IQ222_10955</name>
</gene>
<evidence type="ECO:0000313" key="1">
    <source>
        <dbReference type="EMBL" id="MBE9219302.1"/>
    </source>
</evidence>
<reference evidence="1" key="1">
    <citation type="submission" date="2020-10" db="EMBL/GenBank/DDBJ databases">
        <authorList>
            <person name="Castelo-Branco R."/>
            <person name="Eusebio N."/>
            <person name="Adriana R."/>
            <person name="Vieira A."/>
            <person name="Brugerolle De Fraissinette N."/>
            <person name="Rezende De Castro R."/>
            <person name="Schneider M.P."/>
            <person name="Vasconcelos V."/>
            <person name="Leao P.N."/>
        </authorList>
    </citation>
    <scope>NUCLEOTIDE SEQUENCE</scope>
    <source>
        <strain evidence="1">LEGE 04289</strain>
    </source>
</reference>